<dbReference type="AlphaFoldDB" id="X1JUM5"/>
<sequence length="43" mass="4740">MKVPSGYYTVTVTNLILTDYTWDTVKGVTSANCQLKDDGTVIQ</sequence>
<proteinExistence type="predicted"/>
<dbReference type="EMBL" id="BARV01001573">
    <property type="protein sequence ID" value="GAH97802.1"/>
    <property type="molecule type" value="Genomic_DNA"/>
</dbReference>
<evidence type="ECO:0000313" key="1">
    <source>
        <dbReference type="EMBL" id="GAH97802.1"/>
    </source>
</evidence>
<accession>X1JUM5</accession>
<organism evidence="1">
    <name type="scientific">marine sediment metagenome</name>
    <dbReference type="NCBI Taxonomy" id="412755"/>
    <lineage>
        <taxon>unclassified sequences</taxon>
        <taxon>metagenomes</taxon>
        <taxon>ecological metagenomes</taxon>
    </lineage>
</organism>
<reference evidence="1" key="1">
    <citation type="journal article" date="2014" name="Front. Microbiol.">
        <title>High frequency of phylogenetically diverse reductive dehalogenase-homologous genes in deep subseafloor sedimentary metagenomes.</title>
        <authorList>
            <person name="Kawai M."/>
            <person name="Futagami T."/>
            <person name="Toyoda A."/>
            <person name="Takaki Y."/>
            <person name="Nishi S."/>
            <person name="Hori S."/>
            <person name="Arai W."/>
            <person name="Tsubouchi T."/>
            <person name="Morono Y."/>
            <person name="Uchiyama I."/>
            <person name="Ito T."/>
            <person name="Fujiyama A."/>
            <person name="Inagaki F."/>
            <person name="Takami H."/>
        </authorList>
    </citation>
    <scope>NUCLEOTIDE SEQUENCE</scope>
    <source>
        <strain evidence="1">Expedition CK06-06</strain>
    </source>
</reference>
<comment type="caution">
    <text evidence="1">The sequence shown here is derived from an EMBL/GenBank/DDBJ whole genome shotgun (WGS) entry which is preliminary data.</text>
</comment>
<protein>
    <submittedName>
        <fullName evidence="1">Uncharacterized protein</fullName>
    </submittedName>
</protein>
<gene>
    <name evidence="1" type="ORF">S06H3_04476</name>
</gene>
<name>X1JUM5_9ZZZZ</name>